<evidence type="ECO:0000313" key="10">
    <source>
        <dbReference type="EMBL" id="EGY34230.1"/>
    </source>
</evidence>
<comment type="similarity">
    <text evidence="2 8">Belongs to the ABC-3 integral membrane protein family.</text>
</comment>
<dbReference type="SMR" id="G4A726"/>
<sequence length="282" mass="31017">MNAIYLWITEPFSYPFMQNALITALLVSVICAMLSCYLVLKGWSLMGDAISHAVLPGIVVAFWLGLPLSIGAFIAGLVCSISVGYLKENSRIKEDTAMGIVFSGMFALGIVLFTKIETEQHLTHILFGNLLGVSDAEVWQTFFMTALIFLVIFLRLKDFLLYCFDPNQTKIVGLSPRLLHYSLLILLALTIISAMQVVGVILVVAMLISPGITAFILTKRFDYMIAIALMTSVSTSILGTIISYYIDGATGPCIILLQATEFLTALIYSKIRLRFNATLETS</sequence>
<dbReference type="GO" id="GO:0010043">
    <property type="term" value="P:response to zinc ion"/>
    <property type="evidence" value="ECO:0007669"/>
    <property type="project" value="TreeGrafter"/>
</dbReference>
<evidence type="ECO:0000256" key="7">
    <source>
        <dbReference type="ARBA" id="ARBA00055290"/>
    </source>
</evidence>
<evidence type="ECO:0000256" key="1">
    <source>
        <dbReference type="ARBA" id="ARBA00004141"/>
    </source>
</evidence>
<dbReference type="Gene3D" id="1.10.3470.10">
    <property type="entry name" value="ABC transporter involved in vitamin B12 uptake, BtuC"/>
    <property type="match status" value="1"/>
</dbReference>
<dbReference type="GO" id="GO:0071281">
    <property type="term" value="P:cellular response to iron ion"/>
    <property type="evidence" value="ECO:0007669"/>
    <property type="project" value="UniProtKB-ARBA"/>
</dbReference>
<gene>
    <name evidence="10" type="ORF">SC1083_0617</name>
</gene>
<keyword evidence="3" id="KW-0410">Iron transport</keyword>
<dbReference type="InterPro" id="IPR001626">
    <property type="entry name" value="ABC_TroCD"/>
</dbReference>
<dbReference type="Proteomes" id="UP000005508">
    <property type="component" value="Unassembled WGS sequence"/>
</dbReference>
<dbReference type="PATRIC" id="fig|907488.3.peg.609"/>
<dbReference type="InterPro" id="IPR037294">
    <property type="entry name" value="ABC_BtuC-like"/>
</dbReference>
<dbReference type="Pfam" id="PF00950">
    <property type="entry name" value="ABC-3"/>
    <property type="match status" value="1"/>
</dbReference>
<dbReference type="GO" id="GO:0055085">
    <property type="term" value="P:transmembrane transport"/>
    <property type="evidence" value="ECO:0007669"/>
    <property type="project" value="InterPro"/>
</dbReference>
<comment type="subcellular location">
    <subcellularLocation>
        <location evidence="8">Cell membrane</location>
        <topology evidence="8">Multi-pass membrane protein</topology>
    </subcellularLocation>
    <subcellularLocation>
        <location evidence="1">Membrane</location>
        <topology evidence="1">Multi-pass membrane protein</topology>
    </subcellularLocation>
</comment>
<keyword evidence="6 9" id="KW-0472">Membrane</keyword>
<evidence type="ECO:0000256" key="3">
    <source>
        <dbReference type="ARBA" id="ARBA00022496"/>
    </source>
</evidence>
<feature type="transmembrane region" description="Helical" evidence="9">
    <location>
        <begin position="136"/>
        <end position="156"/>
    </location>
</feature>
<keyword evidence="5 9" id="KW-1133">Transmembrane helix</keyword>
<keyword evidence="3" id="KW-0406">Ion transport</keyword>
<organism evidence="10 11">
    <name type="scientific">Aggregatibacter actinomycetemcomitans serotype e str. SC1083</name>
    <dbReference type="NCBI Taxonomy" id="907488"/>
    <lineage>
        <taxon>Bacteria</taxon>
        <taxon>Pseudomonadati</taxon>
        <taxon>Pseudomonadota</taxon>
        <taxon>Gammaproteobacteria</taxon>
        <taxon>Pasteurellales</taxon>
        <taxon>Pasteurellaceae</taxon>
        <taxon>Aggregatibacter</taxon>
    </lineage>
</organism>
<evidence type="ECO:0000256" key="4">
    <source>
        <dbReference type="ARBA" id="ARBA00022692"/>
    </source>
</evidence>
<dbReference type="GO" id="GO:0006826">
    <property type="term" value="P:iron ion transport"/>
    <property type="evidence" value="ECO:0007669"/>
    <property type="project" value="UniProtKB-KW"/>
</dbReference>
<dbReference type="SUPFAM" id="SSF81345">
    <property type="entry name" value="ABC transporter involved in vitamin B12 uptake, BtuC"/>
    <property type="match status" value="1"/>
</dbReference>
<dbReference type="AlphaFoldDB" id="G4A726"/>
<evidence type="ECO:0000256" key="2">
    <source>
        <dbReference type="ARBA" id="ARBA00008034"/>
    </source>
</evidence>
<keyword evidence="4 8" id="KW-0812">Transmembrane</keyword>
<evidence type="ECO:0000256" key="6">
    <source>
        <dbReference type="ARBA" id="ARBA00023136"/>
    </source>
</evidence>
<evidence type="ECO:0000256" key="8">
    <source>
        <dbReference type="RuleBase" id="RU003943"/>
    </source>
</evidence>
<feature type="transmembrane region" description="Helical" evidence="9">
    <location>
        <begin position="20"/>
        <end position="40"/>
    </location>
</feature>
<dbReference type="RefSeq" id="WP_005556460.1">
    <property type="nucleotide sequence ID" value="NZ_AEJM01000016.1"/>
</dbReference>
<dbReference type="CDD" id="cd06550">
    <property type="entry name" value="TM_ABC_iron-siderophores_like"/>
    <property type="match status" value="1"/>
</dbReference>
<keyword evidence="8" id="KW-0813">Transport</keyword>
<comment type="function">
    <text evidence="7">Part of an ATP-driven transport system HI_0359/HI_0360/HI_0361/HI_0362 for iron.</text>
</comment>
<feature type="transmembrane region" description="Helical" evidence="9">
    <location>
        <begin position="60"/>
        <end position="85"/>
    </location>
</feature>
<evidence type="ECO:0000256" key="9">
    <source>
        <dbReference type="SAM" id="Phobius"/>
    </source>
</evidence>
<feature type="transmembrane region" description="Helical" evidence="9">
    <location>
        <begin position="224"/>
        <end position="243"/>
    </location>
</feature>
<reference evidence="10 11" key="1">
    <citation type="submission" date="2010-10" db="EMBL/GenBank/DDBJ databases">
        <authorList>
            <person name="Chen C."/>
            <person name="Kittichotirat W."/>
            <person name="Asikainen S."/>
            <person name="Bumgarner R."/>
        </authorList>
    </citation>
    <scope>NUCLEOTIDE SEQUENCE [LARGE SCALE GENOMIC DNA]</scope>
    <source>
        <strain evidence="10 11">SC1083</strain>
    </source>
</reference>
<dbReference type="FunFam" id="1.10.3470.10:FF:000003">
    <property type="entry name" value="Iron ABC transporter permease SitD"/>
    <property type="match status" value="1"/>
</dbReference>
<evidence type="ECO:0000313" key="11">
    <source>
        <dbReference type="Proteomes" id="UP000005508"/>
    </source>
</evidence>
<protein>
    <submittedName>
        <fullName evidence="10">Acylphosphatase</fullName>
    </submittedName>
</protein>
<dbReference type="GO" id="GO:0043190">
    <property type="term" value="C:ATP-binding cassette (ABC) transporter complex"/>
    <property type="evidence" value="ECO:0007669"/>
    <property type="project" value="InterPro"/>
</dbReference>
<proteinExistence type="inferred from homology"/>
<evidence type="ECO:0000256" key="5">
    <source>
        <dbReference type="ARBA" id="ARBA00022989"/>
    </source>
</evidence>
<accession>G4A726</accession>
<dbReference type="PANTHER" id="PTHR30477:SF24">
    <property type="entry name" value="IRON TRANSPORT SYSTEM MEMBRANE PROTEIN HI_0359-RELATED"/>
    <property type="match status" value="1"/>
</dbReference>
<dbReference type="EMBL" id="AEJM01000016">
    <property type="protein sequence ID" value="EGY34230.1"/>
    <property type="molecule type" value="Genomic_DNA"/>
</dbReference>
<keyword evidence="3" id="KW-0408">Iron</keyword>
<feature type="transmembrane region" description="Helical" evidence="9">
    <location>
        <begin position="97"/>
        <end position="116"/>
    </location>
</feature>
<dbReference type="PANTHER" id="PTHR30477">
    <property type="entry name" value="ABC-TRANSPORTER METAL-BINDING PROTEIN"/>
    <property type="match status" value="1"/>
</dbReference>
<name>G4A726_AGGAC</name>
<comment type="caution">
    <text evidence="10">The sequence shown here is derived from an EMBL/GenBank/DDBJ whole genome shotgun (WGS) entry which is preliminary data.</text>
</comment>